<sequence length="91" mass="9879">MAAARSGSTRKNFKSSSSGSVFSRFGGPIINVIVYSTAASLVFHLLYNHLALEEYKISSNKRIADLEADIAAIKNKESYSVQHPLGGRGEF</sequence>
<evidence type="ECO:0000313" key="3">
    <source>
        <dbReference type="EMBL" id="KAF9972142.1"/>
    </source>
</evidence>
<gene>
    <name evidence="3" type="ORF">BGZ65_009994</name>
</gene>
<keyword evidence="2" id="KW-0472">Membrane</keyword>
<proteinExistence type="predicted"/>
<dbReference type="OrthoDB" id="2445591at2759"/>
<keyword evidence="4" id="KW-1185">Reference proteome</keyword>
<protein>
    <submittedName>
        <fullName evidence="3">Uncharacterized protein</fullName>
    </submittedName>
</protein>
<keyword evidence="2" id="KW-0812">Transmembrane</keyword>
<feature type="non-terminal residue" evidence="3">
    <location>
        <position position="91"/>
    </location>
</feature>
<keyword evidence="2" id="KW-1133">Transmembrane helix</keyword>
<reference evidence="3" key="1">
    <citation type="journal article" date="2020" name="Fungal Divers.">
        <title>Resolving the Mortierellaceae phylogeny through synthesis of multi-gene phylogenetics and phylogenomics.</title>
        <authorList>
            <person name="Vandepol N."/>
            <person name="Liber J."/>
            <person name="Desiro A."/>
            <person name="Na H."/>
            <person name="Kennedy M."/>
            <person name="Barry K."/>
            <person name="Grigoriev I.V."/>
            <person name="Miller A.N."/>
            <person name="O'Donnell K."/>
            <person name="Stajich J.E."/>
            <person name="Bonito G."/>
        </authorList>
    </citation>
    <scope>NUCLEOTIDE SEQUENCE</scope>
    <source>
        <strain evidence="3">MES-2147</strain>
    </source>
</reference>
<organism evidence="3 4">
    <name type="scientific">Modicella reniformis</name>
    <dbReference type="NCBI Taxonomy" id="1440133"/>
    <lineage>
        <taxon>Eukaryota</taxon>
        <taxon>Fungi</taxon>
        <taxon>Fungi incertae sedis</taxon>
        <taxon>Mucoromycota</taxon>
        <taxon>Mortierellomycotina</taxon>
        <taxon>Mortierellomycetes</taxon>
        <taxon>Mortierellales</taxon>
        <taxon>Mortierellaceae</taxon>
        <taxon>Modicella</taxon>
    </lineage>
</organism>
<dbReference type="AlphaFoldDB" id="A0A9P6M812"/>
<evidence type="ECO:0000256" key="2">
    <source>
        <dbReference type="SAM" id="Phobius"/>
    </source>
</evidence>
<name>A0A9P6M812_9FUNG</name>
<evidence type="ECO:0000313" key="4">
    <source>
        <dbReference type="Proteomes" id="UP000749646"/>
    </source>
</evidence>
<dbReference type="Proteomes" id="UP000749646">
    <property type="component" value="Unassembled WGS sequence"/>
</dbReference>
<feature type="region of interest" description="Disordered" evidence="1">
    <location>
        <begin position="1"/>
        <end position="23"/>
    </location>
</feature>
<evidence type="ECO:0000256" key="1">
    <source>
        <dbReference type="SAM" id="MobiDB-lite"/>
    </source>
</evidence>
<feature type="transmembrane region" description="Helical" evidence="2">
    <location>
        <begin position="21"/>
        <end position="47"/>
    </location>
</feature>
<dbReference type="EMBL" id="JAAAHW010004705">
    <property type="protein sequence ID" value="KAF9972142.1"/>
    <property type="molecule type" value="Genomic_DNA"/>
</dbReference>
<accession>A0A9P6M812</accession>
<comment type="caution">
    <text evidence="3">The sequence shown here is derived from an EMBL/GenBank/DDBJ whole genome shotgun (WGS) entry which is preliminary data.</text>
</comment>